<dbReference type="OrthoDB" id="781284at2"/>
<proteinExistence type="predicted"/>
<dbReference type="EMBL" id="SGIT01000002">
    <property type="protein sequence ID" value="RZF59435.1"/>
    <property type="molecule type" value="Genomic_DNA"/>
</dbReference>
<feature type="transmembrane region" description="Helical" evidence="1">
    <location>
        <begin position="477"/>
        <end position="500"/>
    </location>
</feature>
<evidence type="ECO:0008006" key="4">
    <source>
        <dbReference type="Google" id="ProtNLM"/>
    </source>
</evidence>
<keyword evidence="3" id="KW-1185">Reference proteome</keyword>
<dbReference type="Proteomes" id="UP000292855">
    <property type="component" value="Unassembled WGS sequence"/>
</dbReference>
<dbReference type="PANTHER" id="PTHR32309">
    <property type="entry name" value="TYROSINE-PROTEIN KINASE"/>
    <property type="match status" value="1"/>
</dbReference>
<dbReference type="GO" id="GO:0004713">
    <property type="term" value="F:protein tyrosine kinase activity"/>
    <property type="evidence" value="ECO:0007669"/>
    <property type="project" value="TreeGrafter"/>
</dbReference>
<evidence type="ECO:0000313" key="2">
    <source>
        <dbReference type="EMBL" id="RZF59435.1"/>
    </source>
</evidence>
<dbReference type="AlphaFoldDB" id="A0A4Q6XJD5"/>
<keyword evidence="1" id="KW-1133">Transmembrane helix</keyword>
<sequence length="717" mass="83004">MGIFIYIFKTLYRFKWWLLLLPLLIVSIVIYMTREIDHQYEVDMTIYTGIISTNGNDISQTTQQDWNILKNSLVNVINTIKSKETLHVVSLRLFARTMINGNLNKDNIYISSRHFRKLTRIVPKSVLALIDKTSEEQTVENLKNYIQMDRDNFVYGLLNWNHPYFSYGALESIKITPLDNSDILYLTYENNDPGITYQTLEILSEVFADEYRTLQYGNTNNVIKYFEQELARTGRELYLKEDSLTQFNVQNRVIHYDKQTEAITILDRDYEVRKQDALSARDRAQAAVNQLELGIDENLKSIKNNAEFLNKMRQISDLNYSISQIESYRPDSTYMAESDPTLNRLKSNLQNQEKDFRVFIEQYSRQKYTRNGYPNANYVTQWVDELLKLEQANAEIEVINAFKDELDEMYSHYSPIGSLLKRQERSINFTEQNYLSILRSLNEARLRLKSIEMNSATLKVINPPDFPLNAKPTKRKMLVAGSYFGTIAFLLGLLLVLELLDRTLRDKFRTERITNGTVIGAFPGKGKGRYQHVIEQAASQALANQVFGYISTTNAYNFMNILQLDPDIDSRALIYAVREYWQTIGLKVEVLEEGVDFNSRSRDFLMTGKLIDQVVEKASDLVLVKHTNIADVPIPTIYLERASVNMLILNAQSAWKEEDQEIYKDLAQRTGDVPLLLCLINADRLSIETFTGMLPPHSLFRKIEYKFSQLGLTASKA</sequence>
<organism evidence="2 3">
    <name type="scientific">Sphingobacterium corticibacterium</name>
    <dbReference type="NCBI Taxonomy" id="2484746"/>
    <lineage>
        <taxon>Bacteria</taxon>
        <taxon>Pseudomonadati</taxon>
        <taxon>Bacteroidota</taxon>
        <taxon>Sphingobacteriia</taxon>
        <taxon>Sphingobacteriales</taxon>
        <taxon>Sphingobacteriaceae</taxon>
        <taxon>Sphingobacterium</taxon>
    </lineage>
</organism>
<dbReference type="PANTHER" id="PTHR32309:SF13">
    <property type="entry name" value="FERRIC ENTEROBACTIN TRANSPORT PROTEIN FEPE"/>
    <property type="match status" value="1"/>
</dbReference>
<accession>A0A4Q6XJD5</accession>
<dbReference type="RefSeq" id="WP_130141356.1">
    <property type="nucleotide sequence ID" value="NZ_SGIT01000002.1"/>
</dbReference>
<name>A0A4Q6XJD5_9SPHI</name>
<evidence type="ECO:0000313" key="3">
    <source>
        <dbReference type="Proteomes" id="UP000292855"/>
    </source>
</evidence>
<comment type="caution">
    <text evidence="2">The sequence shown here is derived from an EMBL/GenBank/DDBJ whole genome shotgun (WGS) entry which is preliminary data.</text>
</comment>
<gene>
    <name evidence="2" type="ORF">EWE74_09675</name>
</gene>
<dbReference type="GO" id="GO:0005886">
    <property type="term" value="C:plasma membrane"/>
    <property type="evidence" value="ECO:0007669"/>
    <property type="project" value="TreeGrafter"/>
</dbReference>
<keyword evidence="1" id="KW-0472">Membrane</keyword>
<dbReference type="InterPro" id="IPR050445">
    <property type="entry name" value="Bact_polysacc_biosynth/exp"/>
</dbReference>
<feature type="transmembrane region" description="Helical" evidence="1">
    <location>
        <begin position="12"/>
        <end position="32"/>
    </location>
</feature>
<evidence type="ECO:0000256" key="1">
    <source>
        <dbReference type="SAM" id="Phobius"/>
    </source>
</evidence>
<reference evidence="2 3" key="1">
    <citation type="submission" date="2019-02" db="EMBL/GenBank/DDBJ databases">
        <authorList>
            <person name="Li Y."/>
        </authorList>
    </citation>
    <scope>NUCLEOTIDE SEQUENCE [LARGE SCALE GENOMIC DNA]</scope>
    <source>
        <strain evidence="2 3">30C10-4-7</strain>
    </source>
</reference>
<protein>
    <recommendedName>
        <fullName evidence="4">Lipopolysaccharide biosynthesis protein</fullName>
    </recommendedName>
</protein>
<keyword evidence="1" id="KW-0812">Transmembrane</keyword>